<keyword evidence="3" id="KW-0547">Nucleotide-binding</keyword>
<protein>
    <recommendedName>
        <fullName evidence="11">ATP-dependent DNA helicase RecQ</fullName>
        <ecNumber evidence="10">5.6.2.4</ecNumber>
    </recommendedName>
    <alternativeName>
        <fullName evidence="12">DNA 3'-5' helicase RecQ</fullName>
    </alternativeName>
</protein>
<comment type="caution">
    <text evidence="16">The sequence shown here is derived from an EMBL/GenBank/DDBJ whole genome shotgun (WGS) entry which is preliminary data.</text>
</comment>
<dbReference type="AlphaFoldDB" id="A0A087DCH6"/>
<reference evidence="16 17" key="1">
    <citation type="submission" date="2014-03" db="EMBL/GenBank/DDBJ databases">
        <title>Genomics of Bifidobacteria.</title>
        <authorList>
            <person name="Ventura M."/>
            <person name="Milani C."/>
            <person name="Lugli G.A."/>
        </authorList>
    </citation>
    <scope>NUCLEOTIDE SEQUENCE [LARGE SCALE GENOMIC DNA]</scope>
    <source>
        <strain evidence="16 17">DSM 23967</strain>
    </source>
</reference>
<dbReference type="CDD" id="cd17920">
    <property type="entry name" value="DEXHc_RecQ"/>
    <property type="match status" value="1"/>
</dbReference>
<evidence type="ECO:0000313" key="17">
    <source>
        <dbReference type="Proteomes" id="UP000029066"/>
    </source>
</evidence>
<dbReference type="Pfam" id="PF16124">
    <property type="entry name" value="RecQ_Zn_bind"/>
    <property type="match status" value="1"/>
</dbReference>
<dbReference type="Pfam" id="PF00270">
    <property type="entry name" value="DEAD"/>
    <property type="match status" value="1"/>
</dbReference>
<evidence type="ECO:0000259" key="14">
    <source>
        <dbReference type="PROSITE" id="PS51192"/>
    </source>
</evidence>
<evidence type="ECO:0000256" key="13">
    <source>
        <dbReference type="SAM" id="MobiDB-lite"/>
    </source>
</evidence>
<dbReference type="GO" id="GO:0043138">
    <property type="term" value="F:3'-5' DNA helicase activity"/>
    <property type="evidence" value="ECO:0007669"/>
    <property type="project" value="UniProtKB-EC"/>
</dbReference>
<feature type="compositionally biased region" description="Basic and acidic residues" evidence="13">
    <location>
        <begin position="431"/>
        <end position="455"/>
    </location>
</feature>
<dbReference type="GO" id="GO:0030894">
    <property type="term" value="C:replisome"/>
    <property type="evidence" value="ECO:0007669"/>
    <property type="project" value="TreeGrafter"/>
</dbReference>
<proteinExistence type="inferred from homology"/>
<dbReference type="EC" id="5.6.2.4" evidence="10"/>
<dbReference type="Gene3D" id="1.10.10.10">
    <property type="entry name" value="Winged helix-like DNA-binding domain superfamily/Winged helix DNA-binding domain"/>
    <property type="match status" value="1"/>
</dbReference>
<dbReference type="GO" id="GO:0003677">
    <property type="term" value="F:DNA binding"/>
    <property type="evidence" value="ECO:0007669"/>
    <property type="project" value="UniProtKB-KW"/>
</dbReference>
<keyword evidence="6" id="KW-0067">ATP-binding</keyword>
<dbReference type="OrthoDB" id="9760034at2"/>
<evidence type="ECO:0000259" key="15">
    <source>
        <dbReference type="PROSITE" id="PS51194"/>
    </source>
</evidence>
<dbReference type="EMBL" id="JGZN01000006">
    <property type="protein sequence ID" value="KFI93226.1"/>
    <property type="molecule type" value="Genomic_DNA"/>
</dbReference>
<dbReference type="PANTHER" id="PTHR13710:SF105">
    <property type="entry name" value="ATP-DEPENDENT DNA HELICASE Q1"/>
    <property type="match status" value="1"/>
</dbReference>
<evidence type="ECO:0000256" key="10">
    <source>
        <dbReference type="ARBA" id="ARBA00034808"/>
    </source>
</evidence>
<dbReference type="InterPro" id="IPR014001">
    <property type="entry name" value="Helicase_ATP-bd"/>
</dbReference>
<evidence type="ECO:0000256" key="4">
    <source>
        <dbReference type="ARBA" id="ARBA00022801"/>
    </source>
</evidence>
<keyword evidence="5 16" id="KW-0347">Helicase</keyword>
<dbReference type="GO" id="GO:0046872">
    <property type="term" value="F:metal ion binding"/>
    <property type="evidence" value="ECO:0007669"/>
    <property type="project" value="UniProtKB-KW"/>
</dbReference>
<name>A0A087DCH6_9BIFI</name>
<evidence type="ECO:0000256" key="1">
    <source>
        <dbReference type="ARBA" id="ARBA00005446"/>
    </source>
</evidence>
<feature type="region of interest" description="Disordered" evidence="13">
    <location>
        <begin position="416"/>
        <end position="455"/>
    </location>
</feature>
<keyword evidence="2" id="KW-0479">Metal-binding</keyword>
<dbReference type="InterPro" id="IPR036388">
    <property type="entry name" value="WH-like_DNA-bd_sf"/>
</dbReference>
<keyword evidence="8" id="KW-0413">Isomerase</keyword>
<keyword evidence="4 16" id="KW-0378">Hydrolase</keyword>
<dbReference type="GO" id="GO:0006310">
    <property type="term" value="P:DNA recombination"/>
    <property type="evidence" value="ECO:0007669"/>
    <property type="project" value="InterPro"/>
</dbReference>
<dbReference type="SUPFAM" id="SSF52540">
    <property type="entry name" value="P-loop containing nucleoside triphosphate hydrolases"/>
    <property type="match status" value="1"/>
</dbReference>
<dbReference type="InterPro" id="IPR032284">
    <property type="entry name" value="RecQ_Zn-bd"/>
</dbReference>
<dbReference type="Proteomes" id="UP000029066">
    <property type="component" value="Unassembled WGS sequence"/>
</dbReference>
<evidence type="ECO:0000256" key="7">
    <source>
        <dbReference type="ARBA" id="ARBA00023125"/>
    </source>
</evidence>
<dbReference type="GO" id="GO:0005737">
    <property type="term" value="C:cytoplasm"/>
    <property type="evidence" value="ECO:0007669"/>
    <property type="project" value="TreeGrafter"/>
</dbReference>
<organism evidence="16 17">
    <name type="scientific">Bifidobacterium saguini DSM 23967</name>
    <dbReference type="NCBI Taxonomy" id="1437607"/>
    <lineage>
        <taxon>Bacteria</taxon>
        <taxon>Bacillati</taxon>
        <taxon>Actinomycetota</taxon>
        <taxon>Actinomycetes</taxon>
        <taxon>Bifidobacteriales</taxon>
        <taxon>Bifidobacteriaceae</taxon>
        <taxon>Bifidobacterium</taxon>
    </lineage>
</organism>
<evidence type="ECO:0000256" key="8">
    <source>
        <dbReference type="ARBA" id="ARBA00023235"/>
    </source>
</evidence>
<evidence type="ECO:0000256" key="2">
    <source>
        <dbReference type="ARBA" id="ARBA00022723"/>
    </source>
</evidence>
<gene>
    <name evidence="16" type="ORF">BISA_1392</name>
</gene>
<dbReference type="PANTHER" id="PTHR13710">
    <property type="entry name" value="DNA HELICASE RECQ FAMILY MEMBER"/>
    <property type="match status" value="1"/>
</dbReference>
<dbReference type="GO" id="GO:0016787">
    <property type="term" value="F:hydrolase activity"/>
    <property type="evidence" value="ECO:0007669"/>
    <property type="project" value="UniProtKB-KW"/>
</dbReference>
<evidence type="ECO:0000256" key="11">
    <source>
        <dbReference type="ARBA" id="ARBA00044535"/>
    </source>
</evidence>
<dbReference type="PROSITE" id="PS51192">
    <property type="entry name" value="HELICASE_ATP_BIND_1"/>
    <property type="match status" value="1"/>
</dbReference>
<sequence>MDGDSFSLAALRRIFGYDSFRPGQREAVEAAITGRDVMAVMPTGGGKSICYQLPAARPGTFTLVITPLRALMRDQVQHLEAKGIPAALIDSGLTETQRADVYDRARHGGLRILYVSPERLDTADFREFIHSMTIDLLAVDEAHCVLHWGSDFRPAYLRIGPFIESLPQRPTIMALTATASRIQADEICGLLHLADPLRITTDADRPNITLGVTKARPRERRRLIADWAAKHAGSGIIYKESRKGVEQLAESLRDKGIDAQAFHAELRDEDKRRIQDGFLHGSPRVICATSAFGMGVDKPDVRWVLNDGPCKSLEAYWQEAGRAGRDGKPADAILYWSEGDWQWLRKITSEAMDRAEESGDPQRIEAARHTATRLEDMSEYCETGRCLKRVILSMFDPEGTKRSDCGRCSNCQGHHETGMARRGNPARRRRETADTDWTRERRQAARERFEADQRRRRDMAAKHATISEAEANASTQAVGTACAYLIGIEQELGRGIVADLLAAGLAGRENQRVLRTGIDLIPGFGSLKDMDDTEIISLIGRMEAIQAITRERFNELTPGPLADMYARKTKEKQR</sequence>
<dbReference type="InterPro" id="IPR001650">
    <property type="entry name" value="Helicase_C-like"/>
</dbReference>
<evidence type="ECO:0000256" key="6">
    <source>
        <dbReference type="ARBA" id="ARBA00022840"/>
    </source>
</evidence>
<dbReference type="GO" id="GO:0009378">
    <property type="term" value="F:four-way junction helicase activity"/>
    <property type="evidence" value="ECO:0007669"/>
    <property type="project" value="TreeGrafter"/>
</dbReference>
<dbReference type="GO" id="GO:0005524">
    <property type="term" value="F:ATP binding"/>
    <property type="evidence" value="ECO:0007669"/>
    <property type="project" value="UniProtKB-KW"/>
</dbReference>
<evidence type="ECO:0000256" key="9">
    <source>
        <dbReference type="ARBA" id="ARBA00034617"/>
    </source>
</evidence>
<dbReference type="SMART" id="SM00487">
    <property type="entry name" value="DEXDc"/>
    <property type="match status" value="1"/>
</dbReference>
<dbReference type="PROSITE" id="PS51194">
    <property type="entry name" value="HELICASE_CTER"/>
    <property type="match status" value="1"/>
</dbReference>
<dbReference type="GO" id="GO:0006281">
    <property type="term" value="P:DNA repair"/>
    <property type="evidence" value="ECO:0007669"/>
    <property type="project" value="TreeGrafter"/>
</dbReference>
<keyword evidence="7" id="KW-0238">DNA-binding</keyword>
<evidence type="ECO:0000313" key="16">
    <source>
        <dbReference type="EMBL" id="KFI93226.1"/>
    </source>
</evidence>
<feature type="domain" description="Helicase ATP-binding" evidence="14">
    <location>
        <begin position="28"/>
        <end position="197"/>
    </location>
</feature>
<dbReference type="InterPro" id="IPR027417">
    <property type="entry name" value="P-loop_NTPase"/>
</dbReference>
<dbReference type="InterPro" id="IPR004589">
    <property type="entry name" value="DNA_helicase_ATP-dep_RecQ"/>
</dbReference>
<accession>A0A087DCH6</accession>
<dbReference type="Pfam" id="PF00271">
    <property type="entry name" value="Helicase_C"/>
    <property type="match status" value="1"/>
</dbReference>
<dbReference type="STRING" id="1437607.BISA_1392"/>
<dbReference type="Gene3D" id="3.40.50.300">
    <property type="entry name" value="P-loop containing nucleotide triphosphate hydrolases"/>
    <property type="match status" value="2"/>
</dbReference>
<dbReference type="InterPro" id="IPR011545">
    <property type="entry name" value="DEAD/DEAH_box_helicase_dom"/>
</dbReference>
<dbReference type="RefSeq" id="WP_033890436.1">
    <property type="nucleotide sequence ID" value="NZ_JDUT01000003.1"/>
</dbReference>
<evidence type="ECO:0000256" key="5">
    <source>
        <dbReference type="ARBA" id="ARBA00022806"/>
    </source>
</evidence>
<comment type="catalytic activity">
    <reaction evidence="9">
        <text>Couples ATP hydrolysis with the unwinding of duplex DNA by translocating in the 3'-5' direction.</text>
        <dbReference type="EC" id="5.6.2.4"/>
    </reaction>
</comment>
<dbReference type="NCBIfam" id="TIGR00614">
    <property type="entry name" value="recQ_fam"/>
    <property type="match status" value="1"/>
</dbReference>
<evidence type="ECO:0000256" key="3">
    <source>
        <dbReference type="ARBA" id="ARBA00022741"/>
    </source>
</evidence>
<comment type="similarity">
    <text evidence="1">Belongs to the helicase family. RecQ subfamily.</text>
</comment>
<dbReference type="SMART" id="SM00490">
    <property type="entry name" value="HELICc"/>
    <property type="match status" value="1"/>
</dbReference>
<feature type="domain" description="Helicase C-terminal" evidence="15">
    <location>
        <begin position="223"/>
        <end position="368"/>
    </location>
</feature>
<dbReference type="GO" id="GO:0043590">
    <property type="term" value="C:bacterial nucleoid"/>
    <property type="evidence" value="ECO:0007669"/>
    <property type="project" value="TreeGrafter"/>
</dbReference>
<evidence type="ECO:0000256" key="12">
    <source>
        <dbReference type="ARBA" id="ARBA00044550"/>
    </source>
</evidence>